<dbReference type="Gene3D" id="1.20.5.1930">
    <property type="match status" value="1"/>
</dbReference>
<evidence type="ECO:0000256" key="8">
    <source>
        <dbReference type="ARBA" id="ARBA00023012"/>
    </source>
</evidence>
<dbReference type="GO" id="GO:0005524">
    <property type="term" value="F:ATP binding"/>
    <property type="evidence" value="ECO:0007669"/>
    <property type="project" value="UniProtKB-KW"/>
</dbReference>
<dbReference type="EC" id="2.7.13.3" evidence="2"/>
<keyword evidence="7" id="KW-0067">ATP-binding</keyword>
<evidence type="ECO:0000256" key="3">
    <source>
        <dbReference type="ARBA" id="ARBA00022553"/>
    </source>
</evidence>
<evidence type="ECO:0000256" key="4">
    <source>
        <dbReference type="ARBA" id="ARBA00022679"/>
    </source>
</evidence>
<evidence type="ECO:0000313" key="10">
    <source>
        <dbReference type="EMBL" id="RKN44958.1"/>
    </source>
</evidence>
<proteinExistence type="predicted"/>
<evidence type="ECO:0000259" key="9">
    <source>
        <dbReference type="SMART" id="SM00387"/>
    </source>
</evidence>
<feature type="domain" description="Histidine kinase/HSP90-like ATPase" evidence="9">
    <location>
        <begin position="264"/>
        <end position="355"/>
    </location>
</feature>
<dbReference type="Gene3D" id="3.30.565.10">
    <property type="entry name" value="Histidine kinase-like ATPase, C-terminal domain"/>
    <property type="match status" value="1"/>
</dbReference>
<evidence type="ECO:0000256" key="7">
    <source>
        <dbReference type="ARBA" id="ARBA00022840"/>
    </source>
</evidence>
<dbReference type="InterPro" id="IPR011712">
    <property type="entry name" value="Sig_transdc_His_kin_sub3_dim/P"/>
</dbReference>
<dbReference type="OrthoDB" id="227596at2"/>
<dbReference type="InterPro" id="IPR036890">
    <property type="entry name" value="HATPase_C_sf"/>
</dbReference>
<dbReference type="RefSeq" id="WP_120676858.1">
    <property type="nucleotide sequence ID" value="NZ_RBAL01000003.1"/>
</dbReference>
<evidence type="ECO:0000256" key="5">
    <source>
        <dbReference type="ARBA" id="ARBA00022741"/>
    </source>
</evidence>
<comment type="catalytic activity">
    <reaction evidence="1">
        <text>ATP + protein L-histidine = ADP + protein N-phospho-L-histidine.</text>
        <dbReference type="EC" id="2.7.13.3"/>
    </reaction>
</comment>
<evidence type="ECO:0000256" key="1">
    <source>
        <dbReference type="ARBA" id="ARBA00000085"/>
    </source>
</evidence>
<dbReference type="GO" id="GO:0000155">
    <property type="term" value="F:phosphorelay sensor kinase activity"/>
    <property type="evidence" value="ECO:0007669"/>
    <property type="project" value="InterPro"/>
</dbReference>
<dbReference type="InterPro" id="IPR003594">
    <property type="entry name" value="HATPase_dom"/>
</dbReference>
<keyword evidence="8" id="KW-0902">Two-component regulatory system</keyword>
<gene>
    <name evidence="10" type="ORF">D7294_07585</name>
</gene>
<dbReference type="GO" id="GO:0016020">
    <property type="term" value="C:membrane"/>
    <property type="evidence" value="ECO:0007669"/>
    <property type="project" value="InterPro"/>
</dbReference>
<accession>A0A3A9Z9Q6</accession>
<dbReference type="PANTHER" id="PTHR24421:SF10">
    <property type="entry name" value="NITRATE_NITRITE SENSOR PROTEIN NARQ"/>
    <property type="match status" value="1"/>
</dbReference>
<comment type="caution">
    <text evidence="10">The sequence shown here is derived from an EMBL/GenBank/DDBJ whole genome shotgun (WGS) entry which is preliminary data.</text>
</comment>
<reference evidence="10 11" key="1">
    <citation type="journal article" date="2014" name="Int. J. Syst. Evol. Microbiol.">
        <title>Streptomyces hoynatensis sp. nov., isolated from deep marine sediment.</title>
        <authorList>
            <person name="Veyisoglu A."/>
            <person name="Sahin N."/>
        </authorList>
    </citation>
    <scope>NUCLEOTIDE SEQUENCE [LARGE SCALE GENOMIC DNA]</scope>
    <source>
        <strain evidence="10 11">KCTC 29097</strain>
    </source>
</reference>
<keyword evidence="11" id="KW-1185">Reference proteome</keyword>
<protein>
    <recommendedName>
        <fullName evidence="2">histidine kinase</fullName>
        <ecNumber evidence="2">2.7.13.3</ecNumber>
    </recommendedName>
</protein>
<evidence type="ECO:0000313" key="11">
    <source>
        <dbReference type="Proteomes" id="UP000272474"/>
    </source>
</evidence>
<keyword evidence="6 10" id="KW-0418">Kinase</keyword>
<dbReference type="InterPro" id="IPR050482">
    <property type="entry name" value="Sensor_HK_TwoCompSys"/>
</dbReference>
<organism evidence="10 11">
    <name type="scientific">Streptomyces hoynatensis</name>
    <dbReference type="NCBI Taxonomy" id="1141874"/>
    <lineage>
        <taxon>Bacteria</taxon>
        <taxon>Bacillati</taxon>
        <taxon>Actinomycetota</taxon>
        <taxon>Actinomycetes</taxon>
        <taxon>Kitasatosporales</taxon>
        <taxon>Streptomycetaceae</taxon>
        <taxon>Streptomyces</taxon>
    </lineage>
</organism>
<dbReference type="Proteomes" id="UP000272474">
    <property type="component" value="Unassembled WGS sequence"/>
</dbReference>
<dbReference type="Pfam" id="PF07730">
    <property type="entry name" value="HisKA_3"/>
    <property type="match status" value="1"/>
</dbReference>
<dbReference type="GO" id="GO:0046983">
    <property type="term" value="F:protein dimerization activity"/>
    <property type="evidence" value="ECO:0007669"/>
    <property type="project" value="InterPro"/>
</dbReference>
<evidence type="ECO:0000256" key="2">
    <source>
        <dbReference type="ARBA" id="ARBA00012438"/>
    </source>
</evidence>
<evidence type="ECO:0000256" key="6">
    <source>
        <dbReference type="ARBA" id="ARBA00022777"/>
    </source>
</evidence>
<keyword evidence="4" id="KW-0808">Transferase</keyword>
<keyword evidence="3" id="KW-0597">Phosphoprotein</keyword>
<dbReference type="SMART" id="SM00387">
    <property type="entry name" value="HATPase_c"/>
    <property type="match status" value="1"/>
</dbReference>
<name>A0A3A9Z9Q6_9ACTN</name>
<dbReference type="AlphaFoldDB" id="A0A3A9Z9Q6"/>
<dbReference type="CDD" id="cd16917">
    <property type="entry name" value="HATPase_UhpB-NarQ-NarX-like"/>
    <property type="match status" value="1"/>
</dbReference>
<dbReference type="EMBL" id="RBAL01000003">
    <property type="protein sequence ID" value="RKN44958.1"/>
    <property type="molecule type" value="Genomic_DNA"/>
</dbReference>
<keyword evidence="5" id="KW-0547">Nucleotide-binding</keyword>
<dbReference type="PANTHER" id="PTHR24421">
    <property type="entry name" value="NITRATE/NITRITE SENSOR PROTEIN NARX-RELATED"/>
    <property type="match status" value="1"/>
</dbReference>
<dbReference type="Pfam" id="PF02518">
    <property type="entry name" value="HATPase_c"/>
    <property type="match status" value="1"/>
</dbReference>
<sequence>MRTALITVGVGCLPAADLLRTVPGSREATWVSWLILAFSLAGLLLHRRLPPVSVAVTQGGCLAWTLYGHVGELLNLPAMLSLYSVAVTGSRRRTLRIAAVTSLLAVTAAVLSGRQEGRPVPSPLLEMAVPLAPLLLGEVIRGRRELAAAQAARRLREERILLARELHDVLAHTVSAMTVQASVALEALDRRPELAREALGQVGASGREAMRELRATVALLRENPAAPPTVPAPRLADLPGLLAHLPGTLRITLENAAGPPLPQAVELAAYRIVQEALTNVVKHSAARHATVRLAAVDGDLAVTVDDEGPAAAAPGPAGFGLLGMRERATALGGTLSYGPLPSGGFRVSARLPAYEGGAA</sequence>
<dbReference type="SUPFAM" id="SSF55874">
    <property type="entry name" value="ATPase domain of HSP90 chaperone/DNA topoisomerase II/histidine kinase"/>
    <property type="match status" value="1"/>
</dbReference>